<protein>
    <recommendedName>
        <fullName evidence="4">Reverse transcriptase zinc-binding domain-containing protein</fullName>
    </recommendedName>
</protein>
<feature type="region of interest" description="Disordered" evidence="1">
    <location>
        <begin position="47"/>
        <end position="74"/>
    </location>
</feature>
<dbReference type="Proteomes" id="UP000235965">
    <property type="component" value="Unassembled WGS sequence"/>
</dbReference>
<keyword evidence="3" id="KW-1185">Reference proteome</keyword>
<organism evidence="2 3">
    <name type="scientific">Cryptotermes secundus</name>
    <dbReference type="NCBI Taxonomy" id="105785"/>
    <lineage>
        <taxon>Eukaryota</taxon>
        <taxon>Metazoa</taxon>
        <taxon>Ecdysozoa</taxon>
        <taxon>Arthropoda</taxon>
        <taxon>Hexapoda</taxon>
        <taxon>Insecta</taxon>
        <taxon>Pterygota</taxon>
        <taxon>Neoptera</taxon>
        <taxon>Polyneoptera</taxon>
        <taxon>Dictyoptera</taxon>
        <taxon>Blattodea</taxon>
        <taxon>Blattoidea</taxon>
        <taxon>Termitoidae</taxon>
        <taxon>Kalotermitidae</taxon>
        <taxon>Cryptotermitinae</taxon>
        <taxon>Cryptotermes</taxon>
    </lineage>
</organism>
<gene>
    <name evidence="2" type="ORF">B7P43_G10162</name>
</gene>
<evidence type="ECO:0000313" key="3">
    <source>
        <dbReference type="Proteomes" id="UP000235965"/>
    </source>
</evidence>
<evidence type="ECO:0008006" key="4">
    <source>
        <dbReference type="Google" id="ProtNLM"/>
    </source>
</evidence>
<reference evidence="2 3" key="1">
    <citation type="submission" date="2017-12" db="EMBL/GenBank/DDBJ databases">
        <title>Hemimetabolous genomes reveal molecular basis of termite eusociality.</title>
        <authorList>
            <person name="Harrison M.C."/>
            <person name="Jongepier E."/>
            <person name="Robertson H.M."/>
            <person name="Arning N."/>
            <person name="Bitard-Feildel T."/>
            <person name="Chao H."/>
            <person name="Childers C.P."/>
            <person name="Dinh H."/>
            <person name="Doddapaneni H."/>
            <person name="Dugan S."/>
            <person name="Gowin J."/>
            <person name="Greiner C."/>
            <person name="Han Y."/>
            <person name="Hu H."/>
            <person name="Hughes D.S.T."/>
            <person name="Huylmans A.-K."/>
            <person name="Kemena C."/>
            <person name="Kremer L.P.M."/>
            <person name="Lee S.L."/>
            <person name="Lopez-Ezquerra A."/>
            <person name="Mallet L."/>
            <person name="Monroy-Kuhn J.M."/>
            <person name="Moser A."/>
            <person name="Murali S.C."/>
            <person name="Muzny D.M."/>
            <person name="Otani S."/>
            <person name="Piulachs M.-D."/>
            <person name="Poelchau M."/>
            <person name="Qu J."/>
            <person name="Schaub F."/>
            <person name="Wada-Katsumata A."/>
            <person name="Worley K.C."/>
            <person name="Xie Q."/>
            <person name="Ylla G."/>
            <person name="Poulsen M."/>
            <person name="Gibbs R.A."/>
            <person name="Schal C."/>
            <person name="Richards S."/>
            <person name="Belles X."/>
            <person name="Korb J."/>
            <person name="Bornberg-Bauer E."/>
        </authorList>
    </citation>
    <scope>NUCLEOTIDE SEQUENCE [LARGE SCALE GENOMIC DNA]</scope>
    <source>
        <tissue evidence="2">Whole body</tissue>
    </source>
</reference>
<dbReference type="InParanoid" id="A0A2J7Q8I5"/>
<evidence type="ECO:0000313" key="2">
    <source>
        <dbReference type="EMBL" id="PNF24898.1"/>
    </source>
</evidence>
<sequence length="293" mass="33395">MHFPVDREKQVNEKMADPLREDDLTKLEANDYSDLLLTLESCEGTGVASRRSDDIPGFDRNARRPGAQCRGSRTISAKASGSAFHCRLHKEHNRDTVYVRTGVASRRSDDIPGFDRNARRPGAQCRGSRTISAKASGSAFHCRCLHKEHNRDTVYVRVARQAIRDWTNMKHKKYWGSLTGLRQAKGLIRGPSIKRAKELLKLNRNQLRWVVGLLTGHCHLKGHLFKLGLSDSPTCKRCQEDNETATHILCECEALAYLRLRHLGQYFMESSEYFDAPTYKILRFIRSAGLLRE</sequence>
<name>A0A2J7Q8I5_9NEOP</name>
<accession>A0A2J7Q8I5</accession>
<dbReference type="EMBL" id="NEVH01016952">
    <property type="protein sequence ID" value="PNF24898.1"/>
    <property type="molecule type" value="Genomic_DNA"/>
</dbReference>
<dbReference type="AlphaFoldDB" id="A0A2J7Q8I5"/>
<proteinExistence type="predicted"/>
<evidence type="ECO:0000256" key="1">
    <source>
        <dbReference type="SAM" id="MobiDB-lite"/>
    </source>
</evidence>
<comment type="caution">
    <text evidence="2">The sequence shown here is derived from an EMBL/GenBank/DDBJ whole genome shotgun (WGS) entry which is preliminary data.</text>
</comment>